<reference evidence="2 3" key="1">
    <citation type="submission" date="2018-06" db="EMBL/GenBank/DDBJ databases">
        <title>Comparative genomics reveals the genomic features of Rhizophagus irregularis, R. cerebriforme, R. diaphanum and Gigaspora rosea, and their symbiotic lifestyle signature.</title>
        <authorList>
            <person name="Morin E."/>
            <person name="San Clemente H."/>
            <person name="Chen E.C.H."/>
            <person name="De La Providencia I."/>
            <person name="Hainaut M."/>
            <person name="Kuo A."/>
            <person name="Kohler A."/>
            <person name="Murat C."/>
            <person name="Tang N."/>
            <person name="Roy S."/>
            <person name="Loubradou J."/>
            <person name="Henrissat B."/>
            <person name="Grigoriev I.V."/>
            <person name="Corradi N."/>
            <person name="Roux C."/>
            <person name="Martin F.M."/>
        </authorList>
    </citation>
    <scope>NUCLEOTIDE SEQUENCE [LARGE SCALE GENOMIC DNA]</scope>
    <source>
        <strain evidence="2 3">DAOM 194757</strain>
    </source>
</reference>
<evidence type="ECO:0000313" key="2">
    <source>
        <dbReference type="EMBL" id="RIB00873.1"/>
    </source>
</evidence>
<dbReference type="Proteomes" id="UP000266673">
    <property type="component" value="Unassembled WGS sequence"/>
</dbReference>
<gene>
    <name evidence="2" type="ORF">C2G38_2232599</name>
</gene>
<protein>
    <submittedName>
        <fullName evidence="2">Uncharacterized protein</fullName>
    </submittedName>
</protein>
<comment type="caution">
    <text evidence="2">The sequence shown here is derived from an EMBL/GenBank/DDBJ whole genome shotgun (WGS) entry which is preliminary data.</text>
</comment>
<organism evidence="2 3">
    <name type="scientific">Gigaspora rosea</name>
    <dbReference type="NCBI Taxonomy" id="44941"/>
    <lineage>
        <taxon>Eukaryota</taxon>
        <taxon>Fungi</taxon>
        <taxon>Fungi incertae sedis</taxon>
        <taxon>Mucoromycota</taxon>
        <taxon>Glomeromycotina</taxon>
        <taxon>Glomeromycetes</taxon>
        <taxon>Diversisporales</taxon>
        <taxon>Gigasporaceae</taxon>
        <taxon>Gigaspora</taxon>
    </lineage>
</organism>
<sequence>MAQIHSYLVTNARSELKFIKSEISQEKLMQIFDELAYTMIEECDMFDNNDDDNNSEEFADEESEEELTDIENENSFQLEIENFIELEHRMLNDDDAYGSSDVINHGDPDFDVDSMLDDLE</sequence>
<feature type="region of interest" description="Disordered" evidence="1">
    <location>
        <begin position="47"/>
        <end position="71"/>
    </location>
</feature>
<accession>A0A397U0E6</accession>
<evidence type="ECO:0000313" key="3">
    <source>
        <dbReference type="Proteomes" id="UP000266673"/>
    </source>
</evidence>
<dbReference type="OrthoDB" id="2403728at2759"/>
<name>A0A397U0E6_9GLOM</name>
<evidence type="ECO:0000256" key="1">
    <source>
        <dbReference type="SAM" id="MobiDB-lite"/>
    </source>
</evidence>
<dbReference type="STRING" id="44941.A0A397U0E6"/>
<dbReference type="AlphaFoldDB" id="A0A397U0E6"/>
<proteinExistence type="predicted"/>
<dbReference type="EMBL" id="QKWP01003510">
    <property type="protein sequence ID" value="RIB00873.1"/>
    <property type="molecule type" value="Genomic_DNA"/>
</dbReference>
<keyword evidence="3" id="KW-1185">Reference proteome</keyword>